<keyword evidence="1" id="KW-0521">NADP</keyword>
<dbReference type="Pfam" id="PF08240">
    <property type="entry name" value="ADH_N"/>
    <property type="match status" value="1"/>
</dbReference>
<dbReference type="PANTHER" id="PTHR44154:SF1">
    <property type="entry name" value="QUINONE OXIDOREDUCTASE"/>
    <property type="match status" value="1"/>
</dbReference>
<dbReference type="SUPFAM" id="SSF51735">
    <property type="entry name" value="NAD(P)-binding Rossmann-fold domains"/>
    <property type="match status" value="1"/>
</dbReference>
<evidence type="ECO:0000313" key="4">
    <source>
        <dbReference type="Proteomes" id="UP001204746"/>
    </source>
</evidence>
<dbReference type="Gene3D" id="3.40.50.720">
    <property type="entry name" value="NAD(P)-binding Rossmann-like Domain"/>
    <property type="match status" value="1"/>
</dbReference>
<dbReference type="SUPFAM" id="SSF50129">
    <property type="entry name" value="GroES-like"/>
    <property type="match status" value="1"/>
</dbReference>
<dbReference type="Pfam" id="PF00107">
    <property type="entry name" value="ADH_zinc_N"/>
    <property type="match status" value="1"/>
</dbReference>
<dbReference type="Gene3D" id="3.90.180.10">
    <property type="entry name" value="Medium-chain alcohol dehydrogenases, catalytic domain"/>
    <property type="match status" value="1"/>
</dbReference>
<dbReference type="InterPro" id="IPR020843">
    <property type="entry name" value="ER"/>
</dbReference>
<gene>
    <name evidence="3" type="ORF">NP777_15160</name>
</gene>
<evidence type="ECO:0000313" key="3">
    <source>
        <dbReference type="EMBL" id="MCQ8189580.1"/>
    </source>
</evidence>
<dbReference type="InterPro" id="IPR011032">
    <property type="entry name" value="GroES-like_sf"/>
</dbReference>
<evidence type="ECO:0000256" key="1">
    <source>
        <dbReference type="ARBA" id="ARBA00022857"/>
    </source>
</evidence>
<name>A0ABT1UWS1_9ACTN</name>
<dbReference type="Proteomes" id="UP001204746">
    <property type="component" value="Unassembled WGS sequence"/>
</dbReference>
<feature type="domain" description="Enoyl reductase (ER)" evidence="2">
    <location>
        <begin position="10"/>
        <end position="301"/>
    </location>
</feature>
<dbReference type="InterPro" id="IPR051603">
    <property type="entry name" value="Zinc-ADH_QOR/CCCR"/>
</dbReference>
<dbReference type="InterPro" id="IPR013154">
    <property type="entry name" value="ADH-like_N"/>
</dbReference>
<sequence length="305" mass="31601">MRAVQIDEFGGPEVLRFVETDAPAPGPGQIQVEVRACGTNPADWVVREGALGGRLPQGTGFEIAGVVSALGEGVEGTAVGDRVFGNLLFGGTTSGAAEFAALGHWGAIPDGMAFEQAAAIPMVAETAVRVLDEVGVAKGHTVFLNGGSGAVGQLATQIAVRRGARVIVTSGEAKEALMRGLGAEVTRYGEGLEERVRELAPHGVDRVVDMGRGGVLPALIALAGDPSRVVTITDFEQAAEFGVRASGREGTDFRLDAPQWVADAIAAGTLSLPVWRVEPWEKIAEVQEDIKSGSARGKTVLRVSA</sequence>
<dbReference type="InterPro" id="IPR013149">
    <property type="entry name" value="ADH-like_C"/>
</dbReference>
<comment type="caution">
    <text evidence="3">The sequence shown here is derived from an EMBL/GenBank/DDBJ whole genome shotgun (WGS) entry which is preliminary data.</text>
</comment>
<protein>
    <submittedName>
        <fullName evidence="3">NADP-dependent oxidoreductase</fullName>
    </submittedName>
</protein>
<reference evidence="3 4" key="1">
    <citation type="submission" date="2022-07" db="EMBL/GenBank/DDBJ databases">
        <authorList>
            <person name="Phongsopitanun W."/>
            <person name="Tanasupawat S."/>
        </authorList>
    </citation>
    <scope>NUCLEOTIDE SEQUENCE [LARGE SCALE GENOMIC DNA]</scope>
    <source>
        <strain evidence="3 4">RCU-064</strain>
    </source>
</reference>
<organism evidence="3 4">
    <name type="scientific">Streptomyces rugosispiralis</name>
    <dbReference type="NCBI Taxonomy" id="2967341"/>
    <lineage>
        <taxon>Bacteria</taxon>
        <taxon>Bacillati</taxon>
        <taxon>Actinomycetota</taxon>
        <taxon>Actinomycetes</taxon>
        <taxon>Kitasatosporales</taxon>
        <taxon>Streptomycetaceae</taxon>
        <taxon>Streptomyces</taxon>
    </lineage>
</organism>
<dbReference type="InterPro" id="IPR036291">
    <property type="entry name" value="NAD(P)-bd_dom_sf"/>
</dbReference>
<dbReference type="PANTHER" id="PTHR44154">
    <property type="entry name" value="QUINONE OXIDOREDUCTASE"/>
    <property type="match status" value="1"/>
</dbReference>
<dbReference type="EMBL" id="JANIAA010000007">
    <property type="protein sequence ID" value="MCQ8189580.1"/>
    <property type="molecule type" value="Genomic_DNA"/>
</dbReference>
<dbReference type="SMART" id="SM00829">
    <property type="entry name" value="PKS_ER"/>
    <property type="match status" value="1"/>
</dbReference>
<dbReference type="RefSeq" id="WP_256650658.1">
    <property type="nucleotide sequence ID" value="NZ_JANIAA010000007.1"/>
</dbReference>
<evidence type="ECO:0000259" key="2">
    <source>
        <dbReference type="SMART" id="SM00829"/>
    </source>
</evidence>
<accession>A0ABT1UWS1</accession>
<keyword evidence="4" id="KW-1185">Reference proteome</keyword>
<dbReference type="CDD" id="cd05289">
    <property type="entry name" value="MDR_like_2"/>
    <property type="match status" value="1"/>
</dbReference>
<proteinExistence type="predicted"/>